<reference evidence="2 3" key="1">
    <citation type="journal article" date="2023" name="Sci. Data">
        <title>Genome assembly of the Korean intertidal mud-creeper Batillaria attramentaria.</title>
        <authorList>
            <person name="Patra A.K."/>
            <person name="Ho P.T."/>
            <person name="Jun S."/>
            <person name="Lee S.J."/>
            <person name="Kim Y."/>
            <person name="Won Y.J."/>
        </authorList>
    </citation>
    <scope>NUCLEOTIDE SEQUENCE [LARGE SCALE GENOMIC DNA]</scope>
    <source>
        <strain evidence="2">Wonlab-2016</strain>
    </source>
</reference>
<organism evidence="2 3">
    <name type="scientific">Batillaria attramentaria</name>
    <dbReference type="NCBI Taxonomy" id="370345"/>
    <lineage>
        <taxon>Eukaryota</taxon>
        <taxon>Metazoa</taxon>
        <taxon>Spiralia</taxon>
        <taxon>Lophotrochozoa</taxon>
        <taxon>Mollusca</taxon>
        <taxon>Gastropoda</taxon>
        <taxon>Caenogastropoda</taxon>
        <taxon>Sorbeoconcha</taxon>
        <taxon>Cerithioidea</taxon>
        <taxon>Batillariidae</taxon>
        <taxon>Batillaria</taxon>
    </lineage>
</organism>
<comment type="caution">
    <text evidence="2">The sequence shown here is derived from an EMBL/GenBank/DDBJ whole genome shotgun (WGS) entry which is preliminary data.</text>
</comment>
<accession>A0ABD0LYI0</accession>
<dbReference type="Proteomes" id="UP001519460">
    <property type="component" value="Unassembled WGS sequence"/>
</dbReference>
<dbReference type="AlphaFoldDB" id="A0ABD0LYI0"/>
<protein>
    <submittedName>
        <fullName evidence="2">Uncharacterized protein</fullName>
    </submittedName>
</protein>
<sequence length="79" mass="8459">MRTSPTRFQPPVANSRPDPALWPAHLQQKREKIAGNSYSVTTDARTALGWAEVTIPGAAGDGCVLVRHSCTSAPITTEN</sequence>
<gene>
    <name evidence="2" type="ORF">BaRGS_00004166</name>
</gene>
<dbReference type="EMBL" id="JACVVK020000014">
    <property type="protein sequence ID" value="KAK7504680.1"/>
    <property type="molecule type" value="Genomic_DNA"/>
</dbReference>
<proteinExistence type="predicted"/>
<evidence type="ECO:0000313" key="2">
    <source>
        <dbReference type="EMBL" id="KAK7504680.1"/>
    </source>
</evidence>
<evidence type="ECO:0000313" key="3">
    <source>
        <dbReference type="Proteomes" id="UP001519460"/>
    </source>
</evidence>
<feature type="region of interest" description="Disordered" evidence="1">
    <location>
        <begin position="1"/>
        <end position="21"/>
    </location>
</feature>
<name>A0ABD0LYI0_9CAEN</name>
<evidence type="ECO:0000256" key="1">
    <source>
        <dbReference type="SAM" id="MobiDB-lite"/>
    </source>
</evidence>
<keyword evidence="3" id="KW-1185">Reference proteome</keyword>